<evidence type="ECO:0008006" key="3">
    <source>
        <dbReference type="Google" id="ProtNLM"/>
    </source>
</evidence>
<dbReference type="InterPro" id="IPR025356">
    <property type="entry name" value="DUF4260"/>
</dbReference>
<dbReference type="RefSeq" id="WP_188598442.1">
    <property type="nucleotide sequence ID" value="NZ_BMJW01000001.1"/>
</dbReference>
<evidence type="ECO:0000313" key="1">
    <source>
        <dbReference type="EMBL" id="GGG96507.1"/>
    </source>
</evidence>
<dbReference type="EMBL" id="BMJW01000001">
    <property type="protein sequence ID" value="GGG96507.1"/>
    <property type="molecule type" value="Genomic_DNA"/>
</dbReference>
<dbReference type="AlphaFoldDB" id="A0A917HXS3"/>
<dbReference type="Pfam" id="PF14079">
    <property type="entry name" value="DUF4260"/>
    <property type="match status" value="1"/>
</dbReference>
<keyword evidence="2" id="KW-1185">Reference proteome</keyword>
<accession>A0A917HXS3</accession>
<sequence>MKLLLKLEELASLFLAIYLFNLLSYDWWWYAIFFLAPDISFVAYAINPKIGAFFYNLLHHKAVAIVVYFLGIYFLNEPLQFAGLVLFGHSSFDRVLGYGLKYSDSFNHTHLGLIKKE</sequence>
<gene>
    <name evidence="1" type="ORF">GCM10011416_12880</name>
</gene>
<reference evidence="1" key="2">
    <citation type="submission" date="2020-09" db="EMBL/GenBank/DDBJ databases">
        <authorList>
            <person name="Sun Q."/>
            <person name="Zhou Y."/>
        </authorList>
    </citation>
    <scope>NUCLEOTIDE SEQUENCE</scope>
    <source>
        <strain evidence="1">CGMCC 1.15763</strain>
    </source>
</reference>
<reference evidence="1" key="1">
    <citation type="journal article" date="2014" name="Int. J. Syst. Evol. Microbiol.">
        <title>Complete genome sequence of Corynebacterium casei LMG S-19264T (=DSM 44701T), isolated from a smear-ripened cheese.</title>
        <authorList>
            <consortium name="US DOE Joint Genome Institute (JGI-PGF)"/>
            <person name="Walter F."/>
            <person name="Albersmeier A."/>
            <person name="Kalinowski J."/>
            <person name="Ruckert C."/>
        </authorList>
    </citation>
    <scope>NUCLEOTIDE SEQUENCE</scope>
    <source>
        <strain evidence="1">CGMCC 1.15763</strain>
    </source>
</reference>
<comment type="caution">
    <text evidence="1">The sequence shown here is derived from an EMBL/GenBank/DDBJ whole genome shotgun (WGS) entry which is preliminary data.</text>
</comment>
<dbReference type="Proteomes" id="UP000633278">
    <property type="component" value="Unassembled WGS sequence"/>
</dbReference>
<evidence type="ECO:0000313" key="2">
    <source>
        <dbReference type="Proteomes" id="UP000633278"/>
    </source>
</evidence>
<name>A0A917HXS3_9FLAO</name>
<organism evidence="1 2">
    <name type="scientific">Polaribacter pacificus</name>
    <dbReference type="NCBI Taxonomy" id="1775173"/>
    <lineage>
        <taxon>Bacteria</taxon>
        <taxon>Pseudomonadati</taxon>
        <taxon>Bacteroidota</taxon>
        <taxon>Flavobacteriia</taxon>
        <taxon>Flavobacteriales</taxon>
        <taxon>Flavobacteriaceae</taxon>
    </lineage>
</organism>
<proteinExistence type="predicted"/>
<protein>
    <recommendedName>
        <fullName evidence="3">DUF4260 domain-containing protein</fullName>
    </recommendedName>
</protein>